<sequence>MARIAHLSDIHFGANDQRIVDAATAWLEARRPDLVVISGDFTQRARVEQFKQAAAWLGRLKAAGLKTLVIPGNHDVPLYDVVRRFAAPLDRYKRYVSNDLCPFYEDGEVAILGLNTARSLTIKDGRINHDQMDMLRDRFAKVAPAKTRILVTHHPLFSMPIGRGGELSEAVGQHDDAVKAACEAGVHLALAGHFHRTYAEAARKMVEHSGGALVIQAGTATSTRLRNDEPQSFNWLHVRRNNEMELQVIVWDGTAFRRASHVEYRHDGETWASREVTDAPTVGEVVGMSSNRSPDLNTNFSG</sequence>
<organism evidence="6 7">
    <name type="scientific">Sphingomonas bisphenolicum</name>
    <dbReference type="NCBI Taxonomy" id="296544"/>
    <lineage>
        <taxon>Bacteria</taxon>
        <taxon>Pseudomonadati</taxon>
        <taxon>Pseudomonadota</taxon>
        <taxon>Alphaproteobacteria</taxon>
        <taxon>Sphingomonadales</taxon>
        <taxon>Sphingomonadaceae</taxon>
        <taxon>Sphingomonas</taxon>
    </lineage>
</organism>
<keyword evidence="3" id="KW-0408">Iron</keyword>
<reference evidence="6" key="1">
    <citation type="submission" date="2018-07" db="EMBL/GenBank/DDBJ databases">
        <title>Complete genome sequence of Sphingomonas bisphenolicum strain AO1, a bisphenol A degradative bacterium isolated from Japanese farm field.</title>
        <authorList>
            <person name="Murakami M."/>
            <person name="Koh M."/>
            <person name="Koba S."/>
            <person name="Matsumura Y."/>
        </authorList>
    </citation>
    <scope>NUCLEOTIDE SEQUENCE</scope>
    <source>
        <strain evidence="6">AO1</strain>
    </source>
</reference>
<dbReference type="SUPFAM" id="SSF56300">
    <property type="entry name" value="Metallo-dependent phosphatases"/>
    <property type="match status" value="1"/>
</dbReference>
<evidence type="ECO:0000259" key="5">
    <source>
        <dbReference type="Pfam" id="PF00149"/>
    </source>
</evidence>
<dbReference type="Gene3D" id="3.60.21.10">
    <property type="match status" value="1"/>
</dbReference>
<keyword evidence="2" id="KW-0378">Hydrolase</keyword>
<dbReference type="Pfam" id="PF00149">
    <property type="entry name" value="Metallophos"/>
    <property type="match status" value="1"/>
</dbReference>
<dbReference type="PANTHER" id="PTHR42988">
    <property type="entry name" value="PHOSPHOHYDROLASE"/>
    <property type="match status" value="1"/>
</dbReference>
<accession>A0ABM7G7P2</accession>
<gene>
    <name evidence="6" type="ORF">SBA_ch1_35720</name>
</gene>
<name>A0ABM7G7P2_9SPHN</name>
<dbReference type="InterPro" id="IPR029052">
    <property type="entry name" value="Metallo-depent_PP-like"/>
</dbReference>
<dbReference type="Proteomes" id="UP001059971">
    <property type="component" value="Chromosome 1"/>
</dbReference>
<evidence type="ECO:0000313" key="7">
    <source>
        <dbReference type="Proteomes" id="UP001059971"/>
    </source>
</evidence>
<dbReference type="RefSeq" id="WP_261935396.1">
    <property type="nucleotide sequence ID" value="NZ_AP018817.1"/>
</dbReference>
<protein>
    <submittedName>
        <fullName evidence="6">Metallophosphoesterase</fullName>
    </submittedName>
</protein>
<evidence type="ECO:0000256" key="4">
    <source>
        <dbReference type="ARBA" id="ARBA00025742"/>
    </source>
</evidence>
<proteinExistence type="inferred from homology"/>
<comment type="similarity">
    <text evidence="4">Belongs to the cyclic nucleotide phosphodiesterase class-III family.</text>
</comment>
<feature type="domain" description="Calcineurin-like phosphoesterase" evidence="5">
    <location>
        <begin position="3"/>
        <end position="196"/>
    </location>
</feature>
<keyword evidence="1" id="KW-0479">Metal-binding</keyword>
<evidence type="ECO:0000256" key="1">
    <source>
        <dbReference type="ARBA" id="ARBA00022723"/>
    </source>
</evidence>
<dbReference type="InterPro" id="IPR050884">
    <property type="entry name" value="CNP_phosphodiesterase-III"/>
</dbReference>
<evidence type="ECO:0000313" key="6">
    <source>
        <dbReference type="EMBL" id="BBF71372.1"/>
    </source>
</evidence>
<keyword evidence="7" id="KW-1185">Reference proteome</keyword>
<dbReference type="InterPro" id="IPR004843">
    <property type="entry name" value="Calcineurin-like_PHP"/>
</dbReference>
<evidence type="ECO:0000256" key="2">
    <source>
        <dbReference type="ARBA" id="ARBA00022801"/>
    </source>
</evidence>
<dbReference type="EMBL" id="AP018817">
    <property type="protein sequence ID" value="BBF71372.1"/>
    <property type="molecule type" value="Genomic_DNA"/>
</dbReference>
<evidence type="ECO:0000256" key="3">
    <source>
        <dbReference type="ARBA" id="ARBA00023004"/>
    </source>
</evidence>
<dbReference type="PANTHER" id="PTHR42988:SF2">
    <property type="entry name" value="CYCLIC NUCLEOTIDE PHOSPHODIESTERASE CBUA0032-RELATED"/>
    <property type="match status" value="1"/>
</dbReference>